<evidence type="ECO:0000313" key="3">
    <source>
        <dbReference type="Proteomes" id="UP001164693"/>
    </source>
</evidence>
<organism evidence="2 3">
    <name type="scientific">Jatrophihabitans cynanchi</name>
    <dbReference type="NCBI Taxonomy" id="2944128"/>
    <lineage>
        <taxon>Bacteria</taxon>
        <taxon>Bacillati</taxon>
        <taxon>Actinomycetota</taxon>
        <taxon>Actinomycetes</taxon>
        <taxon>Jatrophihabitantales</taxon>
        <taxon>Jatrophihabitantaceae</taxon>
        <taxon>Jatrophihabitans</taxon>
    </lineage>
</organism>
<dbReference type="InterPro" id="IPR019675">
    <property type="entry name" value="DUF2550"/>
</dbReference>
<keyword evidence="3" id="KW-1185">Reference proteome</keyword>
<dbReference type="Pfam" id="PF10739">
    <property type="entry name" value="DUF2550"/>
    <property type="match status" value="1"/>
</dbReference>
<reference evidence="2" key="1">
    <citation type="submission" date="2022-05" db="EMBL/GenBank/DDBJ databases">
        <title>Jatrophihabitans sp. SB3-54 whole genome sequence.</title>
        <authorList>
            <person name="Suh M.K."/>
            <person name="Eom M.K."/>
            <person name="Kim J.S."/>
            <person name="Kim H.S."/>
            <person name="Do H.E."/>
            <person name="Shin Y.K."/>
            <person name="Lee J.-S."/>
        </authorList>
    </citation>
    <scope>NUCLEOTIDE SEQUENCE</scope>
    <source>
        <strain evidence="2">SB3-54</strain>
    </source>
</reference>
<keyword evidence="1" id="KW-1133">Transmembrane helix</keyword>
<gene>
    <name evidence="2" type="ORF">M6B22_19725</name>
</gene>
<evidence type="ECO:0000256" key="1">
    <source>
        <dbReference type="SAM" id="Phobius"/>
    </source>
</evidence>
<name>A0ABY7JWG7_9ACTN</name>
<keyword evidence="1" id="KW-0472">Membrane</keyword>
<feature type="transmembrane region" description="Helical" evidence="1">
    <location>
        <begin position="6"/>
        <end position="24"/>
    </location>
</feature>
<keyword evidence="1" id="KW-0812">Transmembrane</keyword>
<accession>A0ABY7JWG7</accession>
<proteinExistence type="predicted"/>
<evidence type="ECO:0000313" key="2">
    <source>
        <dbReference type="EMBL" id="WAX56734.1"/>
    </source>
</evidence>
<protein>
    <submittedName>
        <fullName evidence="2">DUF2550 domain-containing protein</fullName>
    </submittedName>
</protein>
<dbReference type="RefSeq" id="WP_269443268.1">
    <property type="nucleotide sequence ID" value="NZ_CP097463.1"/>
</dbReference>
<dbReference type="EMBL" id="CP097463">
    <property type="protein sequence ID" value="WAX56734.1"/>
    <property type="molecule type" value="Genomic_DNA"/>
</dbReference>
<sequence>MHTVDIVALCVAAALIVGCLLVLARQRYMLRVAGAIPLAVHNGKRWLYGVARYVGGELRWYRSLGLATRPSRVFRRGELRIVGHRRPSGAELSALPAAAVIVDCQVAGAQALLALGEGAFTGFISWIEASSPAA</sequence>
<dbReference type="Proteomes" id="UP001164693">
    <property type="component" value="Chromosome"/>
</dbReference>